<organism evidence="1">
    <name type="scientific">uncultured virus</name>
    <dbReference type="NCBI Taxonomy" id="340016"/>
    <lineage>
        <taxon>Viruses</taxon>
        <taxon>environmental samples</taxon>
    </lineage>
</organism>
<proteinExistence type="predicted"/>
<reference evidence="1" key="2">
    <citation type="journal article" date="2017" name="Nat. Commun.">
        <title>Single-virus genomics reveals hidden cosmopolitan and abundant viruses.</title>
        <authorList>
            <person name="Martinez-Hernandez F."/>
            <person name="Fornas O."/>
            <person name="Lluesma Gomez M."/>
            <person name="Bolduc B."/>
            <person name="de la Cruz Pena M.J."/>
            <person name="Martinez J.M."/>
            <person name="Anton J."/>
            <person name="Gasol J.M."/>
            <person name="Rosselli R."/>
            <person name="Rodriguez-Valera F."/>
            <person name="Sullivan M.B."/>
            <person name="Acinas S.G."/>
            <person name="Martinez-Garcia M."/>
        </authorList>
    </citation>
    <scope>NUCLEOTIDE SEQUENCE</scope>
</reference>
<reference evidence="1" key="1">
    <citation type="submission" date="2016-10" db="EMBL/GenBank/DDBJ databases">
        <authorList>
            <person name="Varghese N."/>
        </authorList>
    </citation>
    <scope>NUCLEOTIDE SEQUENCE</scope>
</reference>
<evidence type="ECO:0000313" key="1">
    <source>
        <dbReference type="EMBL" id="ASE99923.1"/>
    </source>
</evidence>
<sequence length="625" mass="65338">MINPNALPTSPTVQDFQNLESALDSPDYNNTLQAMRYMQGQKTGGLNRLPQVTVPMQEGGMMEEAMMEQQMPIEPMNPEEQAMMMQQVEQQEPREPNPEIQAMAQQVASFGRGGDKLLLHIRPDEMQGLSSMLTVTINPTTGMPEVFLNRIARAGRRIVKGAAKGVKKVTSSKAFKTIAPIALAIAAPMVLPQLSPMFASGGIFAGSTALGAGVQAGLGSLAGNLLAGRKFGDAAKAALISGATAGAFKGISNKLQPDIIPTTVPEGAGDSYQAAGMKLVPSQQVPSTFTGSTADAIPDLTGEGMINKVTGKSIPSNIADMRYGEAATQSVLPVGTRFSSPAVEQAIAQAPITSSYTPPQPINILARGEPSSAFTSAKTPLGALESQQALLEAQARAPVEQTFASRLGDAKDAVVQGFKDRYTLDKSGLMNLGKDVLVGDIGASAVEMDNAQQQALEDQQLADAGYSVSYPSGFGTQRVIRDSSGVVVNATAQDILARALGGGRMQFAPQTTFAPTAVAAQGGLIELAQGGEFSGMVPGQGGGMDDNVYMPIKEGNKQVGTLAVSPTEYVVDSYTMAALGDGNPDEGAKVMDRTIKQIRKKAYGTTKQPNEIDGLAALRPMAQGV</sequence>
<name>A0A218MKW5_9VIRU</name>
<protein>
    <submittedName>
        <fullName evidence="1">Uncharacterized protein</fullName>
    </submittedName>
</protein>
<accession>A0A218MKW5</accession>
<dbReference type="EMBL" id="KY052806">
    <property type="protein sequence ID" value="ASE99923.1"/>
    <property type="molecule type" value="Genomic_DNA"/>
</dbReference>